<dbReference type="SUPFAM" id="SSF47781">
    <property type="entry name" value="RuvA domain 2-like"/>
    <property type="match status" value="1"/>
</dbReference>
<dbReference type="InterPro" id="IPR010994">
    <property type="entry name" value="RuvA_2-like"/>
</dbReference>
<evidence type="ECO:0000256" key="2">
    <source>
        <dbReference type="ARBA" id="ARBA00008283"/>
    </source>
</evidence>
<dbReference type="SUPFAM" id="SSF52980">
    <property type="entry name" value="Restriction endonuclease-like"/>
    <property type="match status" value="1"/>
</dbReference>
<sequence>MAATRRKFTVPAVEDLQDEREIKRLKSLFSFNKKSSEDIQEATGDSYTVDGSSDPETNTGETTVRTTKCGTQQSKDLTGRTVMEYKAQNFLISGSQSSESGKIQGITRDNDSNTMKSTIGKTFRETFAFLEDTSHYKETVAKIKEKELAVNAKVLSGQGTTKPKSSAIVVNPRQIGDIIPDYVLGTTTCALFLSLRYHHFNPEYIHERLRQLGQRFDLRILLVQVDVKDPHQTLRELAKMAIMAECTLILAWSPDEAARYLETFKVYENKPPDALLGQNEGDHFSKLTDCLTTIKGMNKTDVVSLSSTFGSLAKIATASKDDLALLPGFGPLKVPKNEHFFYFH</sequence>
<dbReference type="GO" id="GO:0006312">
    <property type="term" value="P:mitotic recombination"/>
    <property type="evidence" value="ECO:0007669"/>
    <property type="project" value="TreeGrafter"/>
</dbReference>
<dbReference type="AlphaFoldDB" id="A0AAD9QY78"/>
<feature type="compositionally biased region" description="Polar residues" evidence="7">
    <location>
        <begin position="43"/>
        <end position="56"/>
    </location>
</feature>
<feature type="non-terminal residue" evidence="9">
    <location>
        <position position="1"/>
    </location>
</feature>
<dbReference type="Proteomes" id="UP001249851">
    <property type="component" value="Unassembled WGS sequence"/>
</dbReference>
<feature type="region of interest" description="Disordered" evidence="7">
    <location>
        <begin position="36"/>
        <end position="71"/>
    </location>
</feature>
<comment type="subcellular location">
    <subcellularLocation>
        <location evidence="1">Nucleus</location>
    </subcellularLocation>
</comment>
<reference evidence="9" key="1">
    <citation type="journal article" date="2023" name="G3 (Bethesda)">
        <title>Whole genome assembly and annotation of the endangered Caribbean coral Acropora cervicornis.</title>
        <authorList>
            <person name="Selwyn J.D."/>
            <person name="Vollmer S.V."/>
        </authorList>
    </citation>
    <scope>NUCLEOTIDE SEQUENCE</scope>
    <source>
        <strain evidence="9">K2</strain>
    </source>
</reference>
<evidence type="ECO:0000259" key="8">
    <source>
        <dbReference type="Pfam" id="PF03834"/>
    </source>
</evidence>
<comment type="caution">
    <text evidence="9">The sequence shown here is derived from an EMBL/GenBank/DDBJ whole genome shotgun (WGS) entry which is preliminary data.</text>
</comment>
<dbReference type="GO" id="GO:0070522">
    <property type="term" value="C:ERCC4-ERCC1 complex"/>
    <property type="evidence" value="ECO:0007669"/>
    <property type="project" value="TreeGrafter"/>
</dbReference>
<dbReference type="FunFam" id="3.40.50.10130:FF:000001">
    <property type="entry name" value="DNA excision repair protein ERCC-1"/>
    <property type="match status" value="1"/>
</dbReference>
<evidence type="ECO:0000256" key="4">
    <source>
        <dbReference type="ARBA" id="ARBA00023125"/>
    </source>
</evidence>
<dbReference type="Gene3D" id="3.40.50.10130">
    <property type="match status" value="1"/>
</dbReference>
<dbReference type="Pfam" id="PF14520">
    <property type="entry name" value="HHH_5"/>
    <property type="match status" value="1"/>
</dbReference>
<dbReference type="InterPro" id="IPR004579">
    <property type="entry name" value="ERCC1/RAD10/SWI10"/>
</dbReference>
<evidence type="ECO:0000256" key="1">
    <source>
        <dbReference type="ARBA" id="ARBA00004123"/>
    </source>
</evidence>
<evidence type="ECO:0000256" key="5">
    <source>
        <dbReference type="ARBA" id="ARBA00023204"/>
    </source>
</evidence>
<reference evidence="9" key="2">
    <citation type="journal article" date="2023" name="Science">
        <title>Genomic signatures of disease resistance in endangered staghorn corals.</title>
        <authorList>
            <person name="Vollmer S.V."/>
            <person name="Selwyn J.D."/>
            <person name="Despard B.A."/>
            <person name="Roesel C.L."/>
        </authorList>
    </citation>
    <scope>NUCLEOTIDE SEQUENCE</scope>
    <source>
        <strain evidence="9">K2</strain>
    </source>
</reference>
<feature type="compositionally biased region" description="Low complexity" evidence="7">
    <location>
        <begin position="57"/>
        <end position="67"/>
    </location>
</feature>
<dbReference type="InterPro" id="IPR047260">
    <property type="entry name" value="ERCC1-like_central_dom"/>
</dbReference>
<evidence type="ECO:0000313" key="10">
    <source>
        <dbReference type="Proteomes" id="UP001249851"/>
    </source>
</evidence>
<dbReference type="PANTHER" id="PTHR12749:SF0">
    <property type="entry name" value="DNA EXCISION REPAIR PROTEIN ERCC-1"/>
    <property type="match status" value="1"/>
</dbReference>
<dbReference type="NCBIfam" id="TIGR00597">
    <property type="entry name" value="rad10"/>
    <property type="match status" value="1"/>
</dbReference>
<dbReference type="CDD" id="cd22325">
    <property type="entry name" value="ERCC1_C-like"/>
    <property type="match status" value="1"/>
</dbReference>
<organism evidence="9 10">
    <name type="scientific">Acropora cervicornis</name>
    <name type="common">Staghorn coral</name>
    <dbReference type="NCBI Taxonomy" id="6130"/>
    <lineage>
        <taxon>Eukaryota</taxon>
        <taxon>Metazoa</taxon>
        <taxon>Cnidaria</taxon>
        <taxon>Anthozoa</taxon>
        <taxon>Hexacorallia</taxon>
        <taxon>Scleractinia</taxon>
        <taxon>Astrocoeniina</taxon>
        <taxon>Acroporidae</taxon>
        <taxon>Acropora</taxon>
    </lineage>
</organism>
<gene>
    <name evidence="9" type="ORF">P5673_006387</name>
</gene>
<dbReference type="GO" id="GO:0003684">
    <property type="term" value="F:damaged DNA binding"/>
    <property type="evidence" value="ECO:0007669"/>
    <property type="project" value="InterPro"/>
</dbReference>
<dbReference type="GO" id="GO:0006302">
    <property type="term" value="P:double-strand break repair"/>
    <property type="evidence" value="ECO:0007669"/>
    <property type="project" value="UniProtKB-ARBA"/>
</dbReference>
<dbReference type="Pfam" id="PF03834">
    <property type="entry name" value="Rad10"/>
    <property type="match status" value="1"/>
</dbReference>
<keyword evidence="10" id="KW-1185">Reference proteome</keyword>
<evidence type="ECO:0000313" key="9">
    <source>
        <dbReference type="EMBL" id="KAK2569453.1"/>
    </source>
</evidence>
<dbReference type="Gene3D" id="1.10.150.20">
    <property type="entry name" value="5' to 3' exonuclease, C-terminal subdomain"/>
    <property type="match status" value="1"/>
</dbReference>
<proteinExistence type="inferred from homology"/>
<name>A0AAD9QY78_ACRCE</name>
<comment type="similarity">
    <text evidence="2">Belongs to the ERCC1/RAD10/SWI10 family.</text>
</comment>
<dbReference type="GO" id="GO:0003697">
    <property type="term" value="F:single-stranded DNA binding"/>
    <property type="evidence" value="ECO:0007669"/>
    <property type="project" value="TreeGrafter"/>
</dbReference>
<evidence type="ECO:0000256" key="7">
    <source>
        <dbReference type="SAM" id="MobiDB-lite"/>
    </source>
</evidence>
<dbReference type="PANTHER" id="PTHR12749">
    <property type="entry name" value="EXCISION REPAIR CROSS-COMPLEMENTING 1 ERCC1"/>
    <property type="match status" value="1"/>
</dbReference>
<protein>
    <submittedName>
        <fullName evidence="9">DNA excision repair protein ERCC-1</fullName>
    </submittedName>
</protein>
<dbReference type="GO" id="GO:0000110">
    <property type="term" value="C:nucleotide-excision repair factor 1 complex"/>
    <property type="evidence" value="ECO:0007669"/>
    <property type="project" value="TreeGrafter"/>
</dbReference>
<accession>A0AAD9QY78</accession>
<feature type="domain" description="ERCC1-like central" evidence="8">
    <location>
        <begin position="174"/>
        <end position="265"/>
    </location>
</feature>
<dbReference type="EMBL" id="JARQWQ010000010">
    <property type="protein sequence ID" value="KAK2569453.1"/>
    <property type="molecule type" value="Genomic_DNA"/>
</dbReference>
<dbReference type="GO" id="GO:0070914">
    <property type="term" value="P:UV-damage excision repair"/>
    <property type="evidence" value="ECO:0007669"/>
    <property type="project" value="TreeGrafter"/>
</dbReference>
<dbReference type="InterPro" id="IPR011335">
    <property type="entry name" value="Restrct_endonuc-II-like"/>
</dbReference>
<evidence type="ECO:0000256" key="6">
    <source>
        <dbReference type="ARBA" id="ARBA00023242"/>
    </source>
</evidence>
<keyword evidence="4" id="KW-0238">DNA-binding</keyword>
<evidence type="ECO:0000256" key="3">
    <source>
        <dbReference type="ARBA" id="ARBA00022763"/>
    </source>
</evidence>
<keyword evidence="3" id="KW-0227">DNA damage</keyword>
<keyword evidence="5" id="KW-0234">DNA repair</keyword>
<keyword evidence="6" id="KW-0539">Nucleus</keyword>